<name>A0A0F8XBL7_9ZZZZ</name>
<evidence type="ECO:0000313" key="1">
    <source>
        <dbReference type="EMBL" id="KKK66213.1"/>
    </source>
</evidence>
<protein>
    <submittedName>
        <fullName evidence="1">Uncharacterized protein</fullName>
    </submittedName>
</protein>
<gene>
    <name evidence="1" type="ORF">LCGC14_2966380</name>
</gene>
<organism evidence="1">
    <name type="scientific">marine sediment metagenome</name>
    <dbReference type="NCBI Taxonomy" id="412755"/>
    <lineage>
        <taxon>unclassified sequences</taxon>
        <taxon>metagenomes</taxon>
        <taxon>ecological metagenomes</taxon>
    </lineage>
</organism>
<comment type="caution">
    <text evidence="1">The sequence shown here is derived from an EMBL/GenBank/DDBJ whole genome shotgun (WGS) entry which is preliminary data.</text>
</comment>
<accession>A0A0F8XBL7</accession>
<proteinExistence type="predicted"/>
<dbReference type="EMBL" id="LAZR01060186">
    <property type="protein sequence ID" value="KKK66213.1"/>
    <property type="molecule type" value="Genomic_DNA"/>
</dbReference>
<dbReference type="AlphaFoldDB" id="A0A0F8XBL7"/>
<sequence>MNIFEHANRGGDWKCPVCHKNKDSRVALIPIVGTRDGNIVEGEQIHLNCINLFYNMEQKILYQIIDDED</sequence>
<reference evidence="1" key="1">
    <citation type="journal article" date="2015" name="Nature">
        <title>Complex archaea that bridge the gap between prokaryotes and eukaryotes.</title>
        <authorList>
            <person name="Spang A."/>
            <person name="Saw J.H."/>
            <person name="Jorgensen S.L."/>
            <person name="Zaremba-Niedzwiedzka K."/>
            <person name="Martijn J."/>
            <person name="Lind A.E."/>
            <person name="van Eijk R."/>
            <person name="Schleper C."/>
            <person name="Guy L."/>
            <person name="Ettema T.J."/>
        </authorList>
    </citation>
    <scope>NUCLEOTIDE SEQUENCE</scope>
</reference>